<evidence type="ECO:0008006" key="3">
    <source>
        <dbReference type="Google" id="ProtNLM"/>
    </source>
</evidence>
<name>A0A2U2ASP1_9GAMM</name>
<dbReference type="AlphaFoldDB" id="A0A2U2ASP1"/>
<proteinExistence type="predicted"/>
<organism evidence="1 2">
    <name type="scientific">Ignatzschineria cameli</name>
    <dbReference type="NCBI Taxonomy" id="2182793"/>
    <lineage>
        <taxon>Bacteria</taxon>
        <taxon>Pseudomonadati</taxon>
        <taxon>Pseudomonadota</taxon>
        <taxon>Gammaproteobacteria</taxon>
        <taxon>Cardiobacteriales</taxon>
        <taxon>Ignatzschineriaceae</taxon>
        <taxon>Ignatzschineria</taxon>
    </lineage>
</organism>
<dbReference type="RefSeq" id="WP_109217733.1">
    <property type="nucleotide sequence ID" value="NZ_QEWT01000003.1"/>
</dbReference>
<protein>
    <recommendedName>
        <fullName evidence="3">Tetratricopeptide repeat protein</fullName>
    </recommendedName>
</protein>
<dbReference type="EMBL" id="QEWW01000001">
    <property type="protein sequence ID" value="PWD87763.1"/>
    <property type="molecule type" value="Genomic_DNA"/>
</dbReference>
<gene>
    <name evidence="1" type="ORF">DC077_00300</name>
</gene>
<evidence type="ECO:0000313" key="2">
    <source>
        <dbReference type="Proteomes" id="UP000245059"/>
    </source>
</evidence>
<dbReference type="Proteomes" id="UP000245059">
    <property type="component" value="Unassembled WGS sequence"/>
</dbReference>
<evidence type="ECO:0000313" key="1">
    <source>
        <dbReference type="EMBL" id="PWD87763.1"/>
    </source>
</evidence>
<sequence>MIAPEKKVTGILAELYEKMVNEIYFTEFESQLYARKMEGIGKATSEENLAWAYYYACNKESEKALHFFKKSLHYNNPIFLGNYLTYLVRNGLIDEFLLATESASLKPCFRGVGQVLWSELFISILRGNLMVAREQLEGLIKLDNEYSLWAKKMELDLDRFIKEAKLDSQQLQILGDIFITLIREYRLFALGWFTFKSYPEFGVNHLSLVIDYRHKDIIGAINYELAMAIASEEKLDRKKFSVSVDMFERSNDDKAFSHQMMQ</sequence>
<comment type="caution">
    <text evidence="1">The sequence shown here is derived from an EMBL/GenBank/DDBJ whole genome shotgun (WGS) entry which is preliminary data.</text>
</comment>
<reference evidence="2" key="1">
    <citation type="submission" date="2018-05" db="EMBL/GenBank/DDBJ databases">
        <title>Ignatzschineria dubaiensis sp. nov., isolated from necrotic foot tissues of dromedaries (Camelus dromedarius) and associated maggots in Dubai, United Arab Emirates.</title>
        <authorList>
            <person name="Tsang C.C."/>
            <person name="Tang J.Y.M."/>
            <person name="Fong J.Y.H."/>
            <person name="Kinne J."/>
            <person name="Lee H.H."/>
            <person name="Joseph M."/>
            <person name="Jose S."/>
            <person name="Schuster R.K."/>
            <person name="Tang Y."/>
            <person name="Sivakumar S."/>
            <person name="Chen J.H.K."/>
            <person name="Teng J.L.L."/>
            <person name="Lau S.K.P."/>
            <person name="Wernery U."/>
            <person name="Woo P.C.Y."/>
        </authorList>
    </citation>
    <scope>NUCLEOTIDE SEQUENCE [LARGE SCALE GENOMIC DNA]</scope>
    <source>
        <strain evidence="2">UAE-HKU57</strain>
    </source>
</reference>
<accession>A0A2U2ASP1</accession>